<feature type="domain" description="Cupin type-1" evidence="1">
    <location>
        <begin position="61"/>
        <end position="113"/>
    </location>
</feature>
<dbReference type="InterPro" id="IPR006045">
    <property type="entry name" value="Cupin_1"/>
</dbReference>
<dbReference type="Proteomes" id="UP000605986">
    <property type="component" value="Unassembled WGS sequence"/>
</dbReference>
<organism evidence="2 3">
    <name type="scientific">Fusarium austroafricanum</name>
    <dbReference type="NCBI Taxonomy" id="2364996"/>
    <lineage>
        <taxon>Eukaryota</taxon>
        <taxon>Fungi</taxon>
        <taxon>Dikarya</taxon>
        <taxon>Ascomycota</taxon>
        <taxon>Pezizomycotina</taxon>
        <taxon>Sordariomycetes</taxon>
        <taxon>Hypocreomycetidae</taxon>
        <taxon>Hypocreales</taxon>
        <taxon>Nectriaceae</taxon>
        <taxon>Fusarium</taxon>
        <taxon>Fusarium concolor species complex</taxon>
    </lineage>
</organism>
<reference evidence="2" key="1">
    <citation type="submission" date="2020-01" db="EMBL/GenBank/DDBJ databases">
        <title>Identification and distribution of gene clusters putatively required for synthesis of sphingolipid metabolism inhibitors in phylogenetically diverse species of the filamentous fungus Fusarium.</title>
        <authorList>
            <person name="Kim H.-S."/>
            <person name="Busman M."/>
            <person name="Brown D.W."/>
            <person name="Divon H."/>
            <person name="Uhlig S."/>
            <person name="Proctor R.H."/>
        </authorList>
    </citation>
    <scope>NUCLEOTIDE SEQUENCE</scope>
    <source>
        <strain evidence="2">NRRL 53441</strain>
    </source>
</reference>
<dbReference type="InterPro" id="IPR047121">
    <property type="entry name" value="YjiB-like"/>
</dbReference>
<proteinExistence type="predicted"/>
<dbReference type="Gene3D" id="2.60.120.10">
    <property type="entry name" value="Jelly Rolls"/>
    <property type="match status" value="1"/>
</dbReference>
<name>A0A8H4KK22_9HYPO</name>
<dbReference type="InterPro" id="IPR014710">
    <property type="entry name" value="RmlC-like_jellyroll"/>
</dbReference>
<dbReference type="OrthoDB" id="2446447at2759"/>
<keyword evidence="3" id="KW-1185">Reference proteome</keyword>
<sequence length="188" mass="20899">MAKNPEQYLIRQTAHCPNSLFPVLVYRSVLPVPAEEASATEFLERHGWEKKGIWGTITVKHFHPNVHECYGVIQGESELIFGAGGADVPELGTKVPVKTGDVIVVPAGVAHASTHEDDKSKDESDCYRYIGVYPIGSPQYRFDLGIERLEQKEELVVESRKVSIPQDPISGHQGPLVRIWNVAQESKQ</sequence>
<evidence type="ECO:0000259" key="1">
    <source>
        <dbReference type="Pfam" id="PF00190"/>
    </source>
</evidence>
<accession>A0A8H4KK22</accession>
<dbReference type="AlphaFoldDB" id="A0A8H4KK22"/>
<dbReference type="Pfam" id="PF00190">
    <property type="entry name" value="Cupin_1"/>
    <property type="match status" value="1"/>
</dbReference>
<evidence type="ECO:0000313" key="2">
    <source>
        <dbReference type="EMBL" id="KAF4452710.1"/>
    </source>
</evidence>
<dbReference type="PANTHER" id="PTHR36448:SF2">
    <property type="entry name" value="CUPIN TYPE-1 DOMAIN-CONTAINING PROTEIN"/>
    <property type="match status" value="1"/>
</dbReference>
<comment type="caution">
    <text evidence="2">The sequence shown here is derived from an EMBL/GenBank/DDBJ whole genome shotgun (WGS) entry which is preliminary data.</text>
</comment>
<dbReference type="EMBL" id="JAADJG010000177">
    <property type="protein sequence ID" value="KAF4452710.1"/>
    <property type="molecule type" value="Genomic_DNA"/>
</dbReference>
<dbReference type="InterPro" id="IPR011051">
    <property type="entry name" value="RmlC_Cupin_sf"/>
</dbReference>
<protein>
    <submittedName>
        <fullName evidence="2">Cupin domain-containing protein</fullName>
    </submittedName>
</protein>
<dbReference type="CDD" id="cd02219">
    <property type="entry name" value="cupin_YjlB-like"/>
    <property type="match status" value="1"/>
</dbReference>
<gene>
    <name evidence="2" type="ORF">F53441_4517</name>
</gene>
<dbReference type="SUPFAM" id="SSF51182">
    <property type="entry name" value="RmlC-like cupins"/>
    <property type="match status" value="1"/>
</dbReference>
<dbReference type="PANTHER" id="PTHR36448">
    <property type="entry name" value="BLR7373 PROTEIN"/>
    <property type="match status" value="1"/>
</dbReference>
<evidence type="ECO:0000313" key="3">
    <source>
        <dbReference type="Proteomes" id="UP000605986"/>
    </source>
</evidence>